<feature type="region of interest" description="Disordered" evidence="1">
    <location>
        <begin position="1"/>
        <end position="31"/>
    </location>
</feature>
<gene>
    <name evidence="2" type="ORF">IPOD504_LOCUS4490</name>
</gene>
<dbReference type="Proteomes" id="UP000837857">
    <property type="component" value="Chromosome 15"/>
</dbReference>
<reference evidence="2" key="1">
    <citation type="submission" date="2022-03" db="EMBL/GenBank/DDBJ databases">
        <authorList>
            <person name="Martin H S."/>
        </authorList>
    </citation>
    <scope>NUCLEOTIDE SEQUENCE</scope>
</reference>
<feature type="compositionally biased region" description="Low complexity" evidence="1">
    <location>
        <begin position="1"/>
        <end position="19"/>
    </location>
</feature>
<organism evidence="2 3">
    <name type="scientific">Iphiclides podalirius</name>
    <name type="common">scarce swallowtail</name>
    <dbReference type="NCBI Taxonomy" id="110791"/>
    <lineage>
        <taxon>Eukaryota</taxon>
        <taxon>Metazoa</taxon>
        <taxon>Ecdysozoa</taxon>
        <taxon>Arthropoda</taxon>
        <taxon>Hexapoda</taxon>
        <taxon>Insecta</taxon>
        <taxon>Pterygota</taxon>
        <taxon>Neoptera</taxon>
        <taxon>Endopterygota</taxon>
        <taxon>Lepidoptera</taxon>
        <taxon>Glossata</taxon>
        <taxon>Ditrysia</taxon>
        <taxon>Papilionoidea</taxon>
        <taxon>Papilionidae</taxon>
        <taxon>Papilioninae</taxon>
        <taxon>Iphiclides</taxon>
    </lineage>
</organism>
<evidence type="ECO:0000313" key="2">
    <source>
        <dbReference type="EMBL" id="CAH2043882.1"/>
    </source>
</evidence>
<evidence type="ECO:0000313" key="3">
    <source>
        <dbReference type="Proteomes" id="UP000837857"/>
    </source>
</evidence>
<dbReference type="EMBL" id="OW152827">
    <property type="protein sequence ID" value="CAH2043882.1"/>
    <property type="molecule type" value="Genomic_DNA"/>
</dbReference>
<sequence>MKSSAAGGRAARGRFFPAPRVTPPRERPKTFPASFDGAHFGRCTRQCARRALAGAREVRSVRMLVNLSSSTSAFGACEVRPRACCDACVGFRGRVATRGAWGPYLRCPPAVAINTRRTSAPVDFGQSFAGESVRRRARGGDGAGAAGGGAHFAVGPLLFTLHYSKVQYLHEKHDDSTARAQMQGPSPSPSLEKLKLMQAILRLTPAQLFLNLITIPHPLPPPPPLPRPLPLCAQTD</sequence>
<name>A0ABN8I1C0_9NEOP</name>
<feature type="non-terminal residue" evidence="2">
    <location>
        <position position="236"/>
    </location>
</feature>
<protein>
    <submittedName>
        <fullName evidence="2">Uncharacterized protein</fullName>
    </submittedName>
</protein>
<accession>A0ABN8I1C0</accession>
<evidence type="ECO:0000256" key="1">
    <source>
        <dbReference type="SAM" id="MobiDB-lite"/>
    </source>
</evidence>
<keyword evidence="3" id="KW-1185">Reference proteome</keyword>
<proteinExistence type="predicted"/>